<accession>A0A542YNA6</accession>
<evidence type="ECO:0000313" key="10">
    <source>
        <dbReference type="Proteomes" id="UP000319516"/>
    </source>
</evidence>
<evidence type="ECO:0000259" key="8">
    <source>
        <dbReference type="Pfam" id="PF12823"/>
    </source>
</evidence>
<feature type="transmembrane region" description="Helical" evidence="7">
    <location>
        <begin position="16"/>
        <end position="37"/>
    </location>
</feature>
<evidence type="ECO:0000256" key="1">
    <source>
        <dbReference type="ARBA" id="ARBA00004651"/>
    </source>
</evidence>
<keyword evidence="2" id="KW-1003">Cell membrane</keyword>
<dbReference type="Proteomes" id="UP000319516">
    <property type="component" value="Unassembled WGS sequence"/>
</dbReference>
<evidence type="ECO:0000256" key="5">
    <source>
        <dbReference type="ARBA" id="ARBA00023136"/>
    </source>
</evidence>
<dbReference type="Pfam" id="PF12823">
    <property type="entry name" value="DUF3817"/>
    <property type="match status" value="1"/>
</dbReference>
<feature type="transmembrane region" description="Helical" evidence="7">
    <location>
        <begin position="57"/>
        <end position="75"/>
    </location>
</feature>
<dbReference type="AlphaFoldDB" id="A0A542YNA6"/>
<dbReference type="PANTHER" id="PTHR40077:SF1">
    <property type="entry name" value="MEMBRANE PROTEIN"/>
    <property type="match status" value="1"/>
</dbReference>
<evidence type="ECO:0000256" key="7">
    <source>
        <dbReference type="SAM" id="Phobius"/>
    </source>
</evidence>
<dbReference type="RefSeq" id="WP_141783835.1">
    <property type="nucleotide sequence ID" value="NZ_BAAAIK010000003.1"/>
</dbReference>
<feature type="transmembrane region" description="Helical" evidence="7">
    <location>
        <begin position="82"/>
        <end position="101"/>
    </location>
</feature>
<sequence>MNLTQVLRFKPFARRIFRVVAVAEAISWALLLVGMYFKWIAETSEVGVQVFGPIHGTIFLIYVVVTFGTASIFGWNWKATLLGLAAAIPPFATWAFEVWALRRGLLASDEGDEPAEPAEPAAATPGVPADRVPGDRVRDG</sequence>
<keyword evidence="3 7" id="KW-0812">Transmembrane</keyword>
<gene>
    <name evidence="9" type="ORF">FB467_0667</name>
</gene>
<organism evidence="9 10">
    <name type="scientific">Ornithinicoccus hortensis</name>
    <dbReference type="NCBI Taxonomy" id="82346"/>
    <lineage>
        <taxon>Bacteria</taxon>
        <taxon>Bacillati</taxon>
        <taxon>Actinomycetota</taxon>
        <taxon>Actinomycetes</taxon>
        <taxon>Micrococcales</taxon>
        <taxon>Intrasporangiaceae</taxon>
        <taxon>Ornithinicoccus</taxon>
    </lineage>
</organism>
<evidence type="ECO:0000256" key="3">
    <source>
        <dbReference type="ARBA" id="ARBA00022692"/>
    </source>
</evidence>
<reference evidence="9 10" key="1">
    <citation type="submission" date="2019-06" db="EMBL/GenBank/DDBJ databases">
        <title>Sequencing the genomes of 1000 actinobacteria strains.</title>
        <authorList>
            <person name="Klenk H.-P."/>
        </authorList>
    </citation>
    <scope>NUCLEOTIDE SEQUENCE [LARGE SCALE GENOMIC DNA]</scope>
    <source>
        <strain evidence="9 10">DSM 12335</strain>
    </source>
</reference>
<dbReference type="InterPro" id="IPR023845">
    <property type="entry name" value="DUF3817_TM"/>
</dbReference>
<keyword evidence="4 7" id="KW-1133">Transmembrane helix</keyword>
<evidence type="ECO:0000313" key="9">
    <source>
        <dbReference type="EMBL" id="TQL49592.1"/>
    </source>
</evidence>
<dbReference type="PANTHER" id="PTHR40077">
    <property type="entry name" value="MEMBRANE PROTEIN-RELATED"/>
    <property type="match status" value="1"/>
</dbReference>
<keyword evidence="5 7" id="KW-0472">Membrane</keyword>
<protein>
    <submittedName>
        <fullName evidence="9">Integral membrane protein</fullName>
    </submittedName>
</protein>
<dbReference type="EMBL" id="VFOP01000001">
    <property type="protein sequence ID" value="TQL49592.1"/>
    <property type="molecule type" value="Genomic_DNA"/>
</dbReference>
<dbReference type="OrthoDB" id="3396203at2"/>
<feature type="region of interest" description="Disordered" evidence="6">
    <location>
        <begin position="110"/>
        <end position="140"/>
    </location>
</feature>
<dbReference type="GO" id="GO:0005886">
    <property type="term" value="C:plasma membrane"/>
    <property type="evidence" value="ECO:0007669"/>
    <property type="project" value="UniProtKB-SubCell"/>
</dbReference>
<proteinExistence type="predicted"/>
<evidence type="ECO:0000256" key="6">
    <source>
        <dbReference type="SAM" id="MobiDB-lite"/>
    </source>
</evidence>
<dbReference type="NCBIfam" id="TIGR03954">
    <property type="entry name" value="integ_memb_HG"/>
    <property type="match status" value="1"/>
</dbReference>
<feature type="domain" description="DUF3817" evidence="8">
    <location>
        <begin position="15"/>
        <end position="101"/>
    </location>
</feature>
<keyword evidence="10" id="KW-1185">Reference proteome</keyword>
<comment type="subcellular location">
    <subcellularLocation>
        <location evidence="1">Cell membrane</location>
        <topology evidence="1">Multi-pass membrane protein</topology>
    </subcellularLocation>
</comment>
<evidence type="ECO:0000256" key="2">
    <source>
        <dbReference type="ARBA" id="ARBA00022475"/>
    </source>
</evidence>
<comment type="caution">
    <text evidence="9">The sequence shown here is derived from an EMBL/GenBank/DDBJ whole genome shotgun (WGS) entry which is preliminary data.</text>
</comment>
<name>A0A542YNA6_9MICO</name>
<evidence type="ECO:0000256" key="4">
    <source>
        <dbReference type="ARBA" id="ARBA00022989"/>
    </source>
</evidence>